<keyword evidence="6" id="KW-0804">Transcription</keyword>
<keyword evidence="2" id="KW-0479">Metal-binding</keyword>
<feature type="compositionally biased region" description="Polar residues" evidence="9">
    <location>
        <begin position="179"/>
        <end position="202"/>
    </location>
</feature>
<dbReference type="STRING" id="47428.A0A284QMF2"/>
<dbReference type="PROSITE" id="PS50114">
    <property type="entry name" value="GATA_ZN_FINGER_2"/>
    <property type="match status" value="1"/>
</dbReference>
<feature type="region of interest" description="Disordered" evidence="9">
    <location>
        <begin position="320"/>
        <end position="365"/>
    </location>
</feature>
<dbReference type="PANTHER" id="PTHR10071:SF281">
    <property type="entry name" value="BOX A-BINDING FACTOR-RELATED"/>
    <property type="match status" value="1"/>
</dbReference>
<keyword evidence="3 8" id="KW-0863">Zinc-finger</keyword>
<dbReference type="Gene3D" id="3.30.50.10">
    <property type="entry name" value="Erythroid Transcription Factor GATA-1, subunit A"/>
    <property type="match status" value="1"/>
</dbReference>
<feature type="region of interest" description="Disordered" evidence="9">
    <location>
        <begin position="456"/>
        <end position="562"/>
    </location>
</feature>
<evidence type="ECO:0000313" key="11">
    <source>
        <dbReference type="EMBL" id="SJK97633.1"/>
    </source>
</evidence>
<dbReference type="PANTHER" id="PTHR10071">
    <property type="entry name" value="TRANSCRIPTION FACTOR GATA FAMILY MEMBER"/>
    <property type="match status" value="1"/>
</dbReference>
<dbReference type="EMBL" id="FUEG01000001">
    <property type="protein sequence ID" value="SJK97633.1"/>
    <property type="molecule type" value="Genomic_DNA"/>
</dbReference>
<feature type="compositionally biased region" description="Polar residues" evidence="9">
    <location>
        <begin position="101"/>
        <end position="114"/>
    </location>
</feature>
<dbReference type="InterPro" id="IPR013860">
    <property type="entry name" value="AreA_GATA"/>
</dbReference>
<comment type="subcellular location">
    <subcellularLocation>
        <location evidence="1">Nucleus</location>
    </subcellularLocation>
</comment>
<feature type="compositionally biased region" description="Basic and acidic residues" evidence="9">
    <location>
        <begin position="492"/>
        <end position="507"/>
    </location>
</feature>
<dbReference type="Pfam" id="PF08550">
    <property type="entry name" value="GATA_AreA"/>
    <property type="match status" value="1"/>
</dbReference>
<accession>A0A284QMF2</accession>
<dbReference type="SUPFAM" id="SSF57716">
    <property type="entry name" value="Glucocorticoid receptor-like (DNA-binding domain)"/>
    <property type="match status" value="1"/>
</dbReference>
<feature type="compositionally biased region" description="Polar residues" evidence="9">
    <location>
        <begin position="1064"/>
        <end position="1089"/>
    </location>
</feature>
<feature type="region of interest" description="Disordered" evidence="9">
    <location>
        <begin position="782"/>
        <end position="832"/>
    </location>
</feature>
<evidence type="ECO:0000256" key="6">
    <source>
        <dbReference type="ARBA" id="ARBA00023163"/>
    </source>
</evidence>
<reference evidence="12" key="1">
    <citation type="journal article" date="2017" name="Nat. Ecol. Evol.">
        <title>Genome expansion and lineage-specific genetic innovations in the forest pathogenic fungi Armillaria.</title>
        <authorList>
            <person name="Sipos G."/>
            <person name="Prasanna A.N."/>
            <person name="Walter M.C."/>
            <person name="O'Connor E."/>
            <person name="Balint B."/>
            <person name="Krizsan K."/>
            <person name="Kiss B."/>
            <person name="Hess J."/>
            <person name="Varga T."/>
            <person name="Slot J."/>
            <person name="Riley R."/>
            <person name="Boka B."/>
            <person name="Rigling D."/>
            <person name="Barry K."/>
            <person name="Lee J."/>
            <person name="Mihaltcheva S."/>
            <person name="LaButti K."/>
            <person name="Lipzen A."/>
            <person name="Waldron R."/>
            <person name="Moloney N.M."/>
            <person name="Sperisen C."/>
            <person name="Kredics L."/>
            <person name="Vagvoelgyi C."/>
            <person name="Patrignani A."/>
            <person name="Fitzpatrick D."/>
            <person name="Nagy I."/>
            <person name="Doyle S."/>
            <person name="Anderson J.B."/>
            <person name="Grigoriev I.V."/>
            <person name="Gueldener U."/>
            <person name="Muensterkoetter M."/>
            <person name="Nagy L.G."/>
        </authorList>
    </citation>
    <scope>NUCLEOTIDE SEQUENCE [LARGE SCALE GENOMIC DNA]</scope>
    <source>
        <strain evidence="12">C18/9</strain>
    </source>
</reference>
<feature type="compositionally biased region" description="Polar residues" evidence="9">
    <location>
        <begin position="35"/>
        <end position="63"/>
    </location>
</feature>
<feature type="compositionally biased region" description="Low complexity" evidence="9">
    <location>
        <begin position="91"/>
        <end position="100"/>
    </location>
</feature>
<dbReference type="SMART" id="SM00401">
    <property type="entry name" value="ZnF_GATA"/>
    <property type="match status" value="1"/>
</dbReference>
<keyword evidence="5" id="KW-0805">Transcription regulation</keyword>
<feature type="compositionally biased region" description="Low complexity" evidence="9">
    <location>
        <begin position="1047"/>
        <end position="1060"/>
    </location>
</feature>
<gene>
    <name evidence="11" type="ORF">ARMOST_00886</name>
</gene>
<evidence type="ECO:0000313" key="12">
    <source>
        <dbReference type="Proteomes" id="UP000219338"/>
    </source>
</evidence>
<feature type="compositionally biased region" description="Basic and acidic residues" evidence="9">
    <location>
        <begin position="456"/>
        <end position="465"/>
    </location>
</feature>
<evidence type="ECO:0000256" key="3">
    <source>
        <dbReference type="ARBA" id="ARBA00022771"/>
    </source>
</evidence>
<evidence type="ECO:0000256" key="9">
    <source>
        <dbReference type="SAM" id="MobiDB-lite"/>
    </source>
</evidence>
<feature type="compositionally biased region" description="Low complexity" evidence="9">
    <location>
        <begin position="203"/>
        <end position="233"/>
    </location>
</feature>
<feature type="compositionally biased region" description="Polar residues" evidence="9">
    <location>
        <begin position="600"/>
        <end position="616"/>
    </location>
</feature>
<dbReference type="OMA" id="MDWRPTS"/>
<evidence type="ECO:0000256" key="5">
    <source>
        <dbReference type="ARBA" id="ARBA00023015"/>
    </source>
</evidence>
<feature type="region of interest" description="Disordered" evidence="9">
    <location>
        <begin position="1042"/>
        <end position="1122"/>
    </location>
</feature>
<dbReference type="InterPro" id="IPR013088">
    <property type="entry name" value="Znf_NHR/GATA"/>
</dbReference>
<feature type="region of interest" description="Disordered" evidence="9">
    <location>
        <begin position="151"/>
        <end position="285"/>
    </location>
</feature>
<keyword evidence="4" id="KW-0862">Zinc</keyword>
<dbReference type="PRINTS" id="PR00619">
    <property type="entry name" value="GATAZNFINGER"/>
</dbReference>
<feature type="region of interest" description="Disordered" evidence="9">
    <location>
        <begin position="1"/>
        <end position="114"/>
    </location>
</feature>
<protein>
    <recommendedName>
        <fullName evidence="10">GATA-type domain-containing protein</fullName>
    </recommendedName>
</protein>
<feature type="compositionally biased region" description="Basic and acidic residues" evidence="9">
    <location>
        <begin position="717"/>
        <end position="732"/>
    </location>
</feature>
<feature type="compositionally biased region" description="Low complexity" evidence="9">
    <location>
        <begin position="1090"/>
        <end position="1100"/>
    </location>
</feature>
<feature type="region of interest" description="Disordered" evidence="9">
    <location>
        <begin position="697"/>
        <end position="762"/>
    </location>
</feature>
<dbReference type="InterPro" id="IPR039355">
    <property type="entry name" value="Transcription_factor_GATA"/>
</dbReference>
<sequence length="1122" mass="118730">MLFTVPGDADAHSAQEVASTRPLLPPMRGFMDASFSRSWSPASRPTVNTSISNGHPSLSTSSEDSPHLGSMPPSTQSSPWAPNAPLAPTQSSSHFLLSSSPRNSLTSEQSNPVNSLPPEWSNIFSAPLNPTVFATLAANGVLGPVSPPLPGHSASLPTNPFHANFPPQNSRPRLPNIDVTGQPSATGQWSEASVSYTSPSNMSSRPSLPRSTSSLSNAAAKSKASASVGTSSKLSRQSDNVPRHPNFSDERRRAAGRNVLVNAIPIGRTDGGPVSPNFDSVSNGRSGALNSPLDYSVGLSFPGERSNTRLPPSLWMSPASTAPVTSTMHDSLNRPPISAATDSSTSSRSAFPQSPISPASPSDSKSTFFSDILSDGIFGPQGTSQAASPFTSPPMSGSPDLLPSSIPDQDPEQLAKDDPLATQVWKMYARTKATLPHAQRMENLTWRMMALALKKKKEEEDREKQSPISVKTEVTSPSELGQHASSETPSGETKEPDERGRRIDKGKAKVRVVGFDGANQDGEEQDVVPMDWRSISRSRSRISMDWRPASRSRSRPPESADTFEGMMMAPFESRFAFPTIGHGSLPDSFKVPSSKLTGASMLSATRRSPPQRSTELPSVYEEHADSDSRYLNNLNFNHPMSNFDSPAFGPSSLPSFGLHGLPRLPSGNSPEPSFPRHVRKTSFDHTVSKDNILSGLKGRHQVNGKPLSPDSLAGTKRPADAPHAESMLRADPSDVEGTLLPSSHSLAQEGSTNDNFESSSPFPTSSFHFSFPPYDGMFDIPGAGASGDITPMLPSADGSNTGESQYHRSTRSSISGATFHPGSVGSTGEGLSTSSALADKFGQLNASNDDSTLDYQLMRLVYPTLDQSGSMSQSPYTHVDPTQILNVGDGYPAFHASPSSDGWGGGVGSSSNASPEPYNASNASTPPSAEGVAEGMRGTGRKYISLKGGDHQRKKSLPGTVTSPKLGLRSSTSTPDLSDNRDGANGKGGDGDTPTLCTNCQTTNTPLWRRDPEGQPLCNACGLFYKLHGVVRPLSLKTDVIKKRNRASGAPSSSSRKGSGLTKIASSTTRPRSSSNAATSGLSGTPRVQSSRANSSGGSSLAMKRQRRTSTSMQTSSSRKGD</sequence>
<dbReference type="GO" id="GO:0000981">
    <property type="term" value="F:DNA-binding transcription factor activity, RNA polymerase II-specific"/>
    <property type="evidence" value="ECO:0007669"/>
    <property type="project" value="TreeGrafter"/>
</dbReference>
<feature type="compositionally biased region" description="Polar residues" evidence="9">
    <location>
        <begin position="959"/>
        <end position="977"/>
    </location>
</feature>
<feature type="compositionally biased region" description="Low complexity" evidence="9">
    <location>
        <begin position="530"/>
        <end position="551"/>
    </location>
</feature>
<dbReference type="GO" id="GO:0008270">
    <property type="term" value="F:zinc ion binding"/>
    <property type="evidence" value="ECO:0007669"/>
    <property type="project" value="UniProtKB-KW"/>
</dbReference>
<dbReference type="Proteomes" id="UP000219338">
    <property type="component" value="Unassembled WGS sequence"/>
</dbReference>
<proteinExistence type="predicted"/>
<feature type="region of interest" description="Disordered" evidence="9">
    <location>
        <begin position="896"/>
        <end position="996"/>
    </location>
</feature>
<organism evidence="11 12">
    <name type="scientific">Armillaria ostoyae</name>
    <name type="common">Armillaria root rot fungus</name>
    <dbReference type="NCBI Taxonomy" id="47428"/>
    <lineage>
        <taxon>Eukaryota</taxon>
        <taxon>Fungi</taxon>
        <taxon>Dikarya</taxon>
        <taxon>Basidiomycota</taxon>
        <taxon>Agaricomycotina</taxon>
        <taxon>Agaricomycetes</taxon>
        <taxon>Agaricomycetidae</taxon>
        <taxon>Agaricales</taxon>
        <taxon>Marasmiineae</taxon>
        <taxon>Physalacriaceae</taxon>
        <taxon>Armillaria</taxon>
    </lineage>
</organism>
<feature type="compositionally biased region" description="Low complexity" evidence="9">
    <location>
        <begin position="1109"/>
        <end position="1122"/>
    </location>
</feature>
<dbReference type="GO" id="GO:0000122">
    <property type="term" value="P:negative regulation of transcription by RNA polymerase II"/>
    <property type="evidence" value="ECO:0007669"/>
    <property type="project" value="TreeGrafter"/>
</dbReference>
<feature type="compositionally biased region" description="Polar residues" evidence="9">
    <location>
        <begin position="381"/>
        <end position="395"/>
    </location>
</feature>
<keyword evidence="7" id="KW-0539">Nucleus</keyword>
<feature type="compositionally biased region" description="Low complexity" evidence="9">
    <location>
        <begin position="338"/>
        <end position="350"/>
    </location>
</feature>
<feature type="compositionally biased region" description="Polar residues" evidence="9">
    <location>
        <begin position="740"/>
        <end position="757"/>
    </location>
</feature>
<feature type="region of interest" description="Disordered" evidence="9">
    <location>
        <begin position="380"/>
        <end position="415"/>
    </location>
</feature>
<dbReference type="InterPro" id="IPR000679">
    <property type="entry name" value="Znf_GATA"/>
</dbReference>
<dbReference type="GO" id="GO:0005634">
    <property type="term" value="C:nucleus"/>
    <property type="evidence" value="ECO:0007669"/>
    <property type="project" value="UniProtKB-SubCell"/>
</dbReference>
<dbReference type="GO" id="GO:0000978">
    <property type="term" value="F:RNA polymerase II cis-regulatory region sequence-specific DNA binding"/>
    <property type="evidence" value="ECO:0007669"/>
    <property type="project" value="TreeGrafter"/>
</dbReference>
<feature type="compositionally biased region" description="Polar residues" evidence="9">
    <location>
        <begin position="320"/>
        <end position="330"/>
    </location>
</feature>
<feature type="compositionally biased region" description="Polar residues" evidence="9">
    <location>
        <begin position="466"/>
        <end position="491"/>
    </location>
</feature>
<dbReference type="PROSITE" id="PS00344">
    <property type="entry name" value="GATA_ZN_FINGER_1"/>
    <property type="match status" value="1"/>
</dbReference>
<evidence type="ECO:0000256" key="7">
    <source>
        <dbReference type="ARBA" id="ARBA00023242"/>
    </source>
</evidence>
<name>A0A284QMF2_ARMOS</name>
<evidence type="ECO:0000256" key="1">
    <source>
        <dbReference type="ARBA" id="ARBA00004123"/>
    </source>
</evidence>
<dbReference type="Pfam" id="PF00320">
    <property type="entry name" value="GATA"/>
    <property type="match status" value="1"/>
</dbReference>
<evidence type="ECO:0000259" key="10">
    <source>
        <dbReference type="PROSITE" id="PS50114"/>
    </source>
</evidence>
<feature type="region of interest" description="Disordered" evidence="9">
    <location>
        <begin position="600"/>
        <end position="624"/>
    </location>
</feature>
<evidence type="ECO:0000256" key="4">
    <source>
        <dbReference type="ARBA" id="ARBA00022833"/>
    </source>
</evidence>
<keyword evidence="12" id="KW-1185">Reference proteome</keyword>
<dbReference type="GO" id="GO:0045944">
    <property type="term" value="P:positive regulation of transcription by RNA polymerase II"/>
    <property type="evidence" value="ECO:0007669"/>
    <property type="project" value="TreeGrafter"/>
</dbReference>
<evidence type="ECO:0000256" key="8">
    <source>
        <dbReference type="PROSITE-ProRule" id="PRU00094"/>
    </source>
</evidence>
<feature type="compositionally biased region" description="Polar residues" evidence="9">
    <location>
        <begin position="351"/>
        <end position="365"/>
    </location>
</feature>
<dbReference type="OrthoDB" id="515401at2759"/>
<feature type="domain" description="GATA-type" evidence="10">
    <location>
        <begin position="997"/>
        <end position="1044"/>
    </location>
</feature>
<dbReference type="CDD" id="cd00202">
    <property type="entry name" value="ZnF_GATA"/>
    <property type="match status" value="1"/>
</dbReference>
<dbReference type="FunFam" id="3.30.50.10:FF:000007">
    <property type="entry name" value="Nitrogen regulatory AreA, N-terminal"/>
    <property type="match status" value="1"/>
</dbReference>
<dbReference type="AlphaFoldDB" id="A0A284QMF2"/>
<evidence type="ECO:0000256" key="2">
    <source>
        <dbReference type="ARBA" id="ARBA00022723"/>
    </source>
</evidence>